<dbReference type="PANTHER" id="PTHR43477">
    <property type="entry name" value="DIHYDROANTICAPSIN 7-DEHYDROGENASE"/>
    <property type="match status" value="1"/>
</dbReference>
<comment type="similarity">
    <text evidence="1">Belongs to the short-chain dehydrogenases/reductases (SDR) family.</text>
</comment>
<dbReference type="AlphaFoldDB" id="A0A8J2UBY1"/>
<dbReference type="Gene3D" id="3.40.50.720">
    <property type="entry name" value="NAD(P)-binding Rossmann-like Domain"/>
    <property type="match status" value="1"/>
</dbReference>
<gene>
    <name evidence="3" type="ORF">GCM10011511_18850</name>
</gene>
<keyword evidence="2" id="KW-0560">Oxidoreductase</keyword>
<dbReference type="InterPro" id="IPR051122">
    <property type="entry name" value="SDR_DHRS6-like"/>
</dbReference>
<dbReference type="InterPro" id="IPR002347">
    <property type="entry name" value="SDR_fam"/>
</dbReference>
<protein>
    <submittedName>
        <fullName evidence="3">Short-chain dehydrogenase</fullName>
    </submittedName>
</protein>
<dbReference type="GO" id="GO:0016491">
    <property type="term" value="F:oxidoreductase activity"/>
    <property type="evidence" value="ECO:0007669"/>
    <property type="project" value="UniProtKB-KW"/>
</dbReference>
<evidence type="ECO:0000256" key="2">
    <source>
        <dbReference type="ARBA" id="ARBA00023002"/>
    </source>
</evidence>
<dbReference type="RefSeq" id="WP_188930909.1">
    <property type="nucleotide sequence ID" value="NZ_BMJC01000002.1"/>
</dbReference>
<comment type="caution">
    <text evidence="3">The sequence shown here is derived from an EMBL/GenBank/DDBJ whole genome shotgun (WGS) entry which is preliminary data.</text>
</comment>
<reference evidence="3" key="2">
    <citation type="submission" date="2020-09" db="EMBL/GenBank/DDBJ databases">
        <authorList>
            <person name="Sun Q."/>
            <person name="Zhou Y."/>
        </authorList>
    </citation>
    <scope>NUCLEOTIDE SEQUENCE</scope>
    <source>
        <strain evidence="3">CGMCC 1.15448</strain>
    </source>
</reference>
<proteinExistence type="inferred from homology"/>
<keyword evidence="4" id="KW-1185">Reference proteome</keyword>
<accession>A0A8J2UBY1</accession>
<dbReference type="Proteomes" id="UP000607559">
    <property type="component" value="Unassembled WGS sequence"/>
</dbReference>
<evidence type="ECO:0000256" key="1">
    <source>
        <dbReference type="ARBA" id="ARBA00006484"/>
    </source>
</evidence>
<dbReference type="SUPFAM" id="SSF51735">
    <property type="entry name" value="NAD(P)-binding Rossmann-fold domains"/>
    <property type="match status" value="1"/>
</dbReference>
<dbReference type="Pfam" id="PF13561">
    <property type="entry name" value="adh_short_C2"/>
    <property type="match status" value="1"/>
</dbReference>
<dbReference type="EMBL" id="BMJC01000002">
    <property type="protein sequence ID" value="GGA95768.1"/>
    <property type="molecule type" value="Genomic_DNA"/>
</dbReference>
<name>A0A8J2UBY1_9BACT</name>
<dbReference type="InterPro" id="IPR036291">
    <property type="entry name" value="NAD(P)-bd_dom_sf"/>
</dbReference>
<evidence type="ECO:0000313" key="4">
    <source>
        <dbReference type="Proteomes" id="UP000607559"/>
    </source>
</evidence>
<organism evidence="3 4">
    <name type="scientific">Puia dinghuensis</name>
    <dbReference type="NCBI Taxonomy" id="1792502"/>
    <lineage>
        <taxon>Bacteria</taxon>
        <taxon>Pseudomonadati</taxon>
        <taxon>Bacteroidota</taxon>
        <taxon>Chitinophagia</taxon>
        <taxon>Chitinophagales</taxon>
        <taxon>Chitinophagaceae</taxon>
        <taxon>Puia</taxon>
    </lineage>
</organism>
<reference evidence="3" key="1">
    <citation type="journal article" date="2014" name="Int. J. Syst. Evol. Microbiol.">
        <title>Complete genome sequence of Corynebacterium casei LMG S-19264T (=DSM 44701T), isolated from a smear-ripened cheese.</title>
        <authorList>
            <consortium name="US DOE Joint Genome Institute (JGI-PGF)"/>
            <person name="Walter F."/>
            <person name="Albersmeier A."/>
            <person name="Kalinowski J."/>
            <person name="Ruckert C."/>
        </authorList>
    </citation>
    <scope>NUCLEOTIDE SEQUENCE</scope>
    <source>
        <strain evidence="3">CGMCC 1.15448</strain>
    </source>
</reference>
<dbReference type="PRINTS" id="PR00081">
    <property type="entry name" value="GDHRDH"/>
</dbReference>
<sequence>MKFKDQKIVIAGGTSGIGLATARHFFQQGATVTVMGRSAERVAAAQREGLSAVIVDCGDRKELDAFFASYGPVDHLVIALGGSKGMGEFAGLSLALLREGFAEKFWPHLETLQAALSYLRSGASVTLITAISSICKMPGTSGLGAINGALEVMVPVLARELQTMRINAVSPGVVDTPWWSFVPAESRQDAFAQFTANIQAKRAAQPEEIADAVGFVAGNAYMTGKVIFVDGGIA</sequence>
<evidence type="ECO:0000313" key="3">
    <source>
        <dbReference type="EMBL" id="GGA95768.1"/>
    </source>
</evidence>
<dbReference type="PANTHER" id="PTHR43477:SF1">
    <property type="entry name" value="DIHYDROANTICAPSIN 7-DEHYDROGENASE"/>
    <property type="match status" value="1"/>
</dbReference>